<feature type="repeat" description="Solcar" evidence="10">
    <location>
        <begin position="221"/>
        <end position="327"/>
    </location>
</feature>
<protein>
    <submittedName>
        <fullName evidence="13">Mitochondrial substrate carrier family protein</fullName>
    </submittedName>
</protein>
<keyword evidence="9 10" id="KW-0472">Membrane</keyword>
<sequence>MISSSTSNSTEHTVKKQMIASIIGGMVTALTVTPLDVVKTRLQTSTKSKIGGTVDTLIKITRTEGIHTLWRGLGPSLLMTIPSSTIYFTTYEHLKDYMYKLTDGDNINRNIENTTHSRFTVPLLAGSLARIISATFTSPIELIRTNSQGVVQKDPFNSVRLIRQIYTNVGLTGLWRGLIPTLIRDVPFSAFYWSGYEITKEILMKQRSHLYQYPYNSRNPTPFFVNFLSGAISGTFAAIITTPIDVIKTRIQMSVQQEQILHQSPNNQQSNSSNNSKSFSSSPTQNLKMIIEKEGWKGLTKGMVPRVAKVSPACAIMVSTYEWVKSVHF</sequence>
<evidence type="ECO:0000256" key="8">
    <source>
        <dbReference type="ARBA" id="ARBA00023128"/>
    </source>
</evidence>
<dbReference type="OMA" id="YWWGYES"/>
<evidence type="ECO:0000256" key="2">
    <source>
        <dbReference type="ARBA" id="ARBA00006375"/>
    </source>
</evidence>
<dbReference type="InterPro" id="IPR045315">
    <property type="entry name" value="Mtm1-like"/>
</dbReference>
<evidence type="ECO:0000256" key="4">
    <source>
        <dbReference type="ARBA" id="ARBA00022692"/>
    </source>
</evidence>
<keyword evidence="7" id="KW-1133">Transmembrane helix</keyword>
<dbReference type="Gene3D" id="1.50.40.10">
    <property type="entry name" value="Mitochondrial carrier domain"/>
    <property type="match status" value="2"/>
</dbReference>
<evidence type="ECO:0000256" key="5">
    <source>
        <dbReference type="ARBA" id="ARBA00022737"/>
    </source>
</evidence>
<comment type="caution">
    <text evidence="13">The sequence shown here is derived from an EMBL/GenBank/DDBJ whole genome shotgun (WGS) entry which is preliminary data.</text>
</comment>
<dbReference type="InterPro" id="IPR002067">
    <property type="entry name" value="MCP"/>
</dbReference>
<evidence type="ECO:0000256" key="1">
    <source>
        <dbReference type="ARBA" id="ARBA00004448"/>
    </source>
</evidence>
<accession>A0A151ZBF3</accession>
<proteinExistence type="inferred from homology"/>
<dbReference type="PRINTS" id="PR00926">
    <property type="entry name" value="MITOCARRIER"/>
</dbReference>
<feature type="repeat" description="Solcar" evidence="10">
    <location>
        <begin position="117"/>
        <end position="202"/>
    </location>
</feature>
<dbReference type="PANTHER" id="PTHR45760">
    <property type="entry name" value="FI19922P1-RELATED"/>
    <property type="match status" value="1"/>
</dbReference>
<evidence type="ECO:0000313" key="14">
    <source>
        <dbReference type="Proteomes" id="UP000076078"/>
    </source>
</evidence>
<dbReference type="PROSITE" id="PS50920">
    <property type="entry name" value="SOLCAR"/>
    <property type="match status" value="3"/>
</dbReference>
<dbReference type="EMBL" id="LODT01000035">
    <property type="protein sequence ID" value="KYQ91268.1"/>
    <property type="molecule type" value="Genomic_DNA"/>
</dbReference>
<reference evidence="13 14" key="1">
    <citation type="submission" date="2015-12" db="EMBL/GenBank/DDBJ databases">
        <title>Dictyostelia acquired genes for synthesis and detection of signals that induce cell-type specialization by lateral gene transfer from prokaryotes.</title>
        <authorList>
            <person name="Gloeckner G."/>
            <person name="Schaap P."/>
        </authorList>
    </citation>
    <scope>NUCLEOTIDE SEQUENCE [LARGE SCALE GENOMIC DNA]</scope>
    <source>
        <strain evidence="13 14">TK</strain>
    </source>
</reference>
<keyword evidence="6" id="KW-0999">Mitochondrion inner membrane</keyword>
<evidence type="ECO:0000256" key="7">
    <source>
        <dbReference type="ARBA" id="ARBA00022989"/>
    </source>
</evidence>
<dbReference type="OrthoDB" id="1747031at2759"/>
<evidence type="ECO:0000256" key="12">
    <source>
        <dbReference type="SAM" id="MobiDB-lite"/>
    </source>
</evidence>
<dbReference type="SUPFAM" id="SSF103506">
    <property type="entry name" value="Mitochondrial carrier"/>
    <property type="match status" value="1"/>
</dbReference>
<feature type="compositionally biased region" description="Low complexity" evidence="12">
    <location>
        <begin position="263"/>
        <end position="282"/>
    </location>
</feature>
<organism evidence="13 14">
    <name type="scientific">Tieghemostelium lacteum</name>
    <name type="common">Slime mold</name>
    <name type="synonym">Dictyostelium lacteum</name>
    <dbReference type="NCBI Taxonomy" id="361077"/>
    <lineage>
        <taxon>Eukaryota</taxon>
        <taxon>Amoebozoa</taxon>
        <taxon>Evosea</taxon>
        <taxon>Eumycetozoa</taxon>
        <taxon>Dictyostelia</taxon>
        <taxon>Dictyosteliales</taxon>
        <taxon>Raperosteliaceae</taxon>
        <taxon>Tieghemostelium</taxon>
    </lineage>
</organism>
<dbReference type="AlphaFoldDB" id="A0A151ZBF3"/>
<dbReference type="GO" id="GO:0005743">
    <property type="term" value="C:mitochondrial inner membrane"/>
    <property type="evidence" value="ECO:0007669"/>
    <property type="project" value="UniProtKB-SubCell"/>
</dbReference>
<keyword evidence="3 11" id="KW-0813">Transport</keyword>
<dbReference type="Proteomes" id="UP000076078">
    <property type="component" value="Unassembled WGS sequence"/>
</dbReference>
<evidence type="ECO:0000256" key="6">
    <source>
        <dbReference type="ARBA" id="ARBA00022792"/>
    </source>
</evidence>
<gene>
    <name evidence="13" type="ORF">DLAC_08205</name>
</gene>
<keyword evidence="4 10" id="KW-0812">Transmembrane</keyword>
<dbReference type="FunCoup" id="A0A151ZBF3">
    <property type="interactions" value="508"/>
</dbReference>
<evidence type="ECO:0000256" key="11">
    <source>
        <dbReference type="RuleBase" id="RU000488"/>
    </source>
</evidence>
<name>A0A151ZBF3_TIELA</name>
<evidence type="ECO:0000313" key="13">
    <source>
        <dbReference type="EMBL" id="KYQ91268.1"/>
    </source>
</evidence>
<feature type="repeat" description="Solcar" evidence="10">
    <location>
        <begin position="12"/>
        <end position="97"/>
    </location>
</feature>
<evidence type="ECO:0000256" key="9">
    <source>
        <dbReference type="ARBA" id="ARBA00023136"/>
    </source>
</evidence>
<keyword evidence="14" id="KW-1185">Reference proteome</keyword>
<dbReference type="InterPro" id="IPR023395">
    <property type="entry name" value="MCP_dom_sf"/>
</dbReference>
<feature type="region of interest" description="Disordered" evidence="12">
    <location>
        <begin position="259"/>
        <end position="282"/>
    </location>
</feature>
<dbReference type="GO" id="GO:1990542">
    <property type="term" value="P:mitochondrial transmembrane transport"/>
    <property type="evidence" value="ECO:0007669"/>
    <property type="project" value="InterPro"/>
</dbReference>
<keyword evidence="8" id="KW-0496">Mitochondrion</keyword>
<dbReference type="Pfam" id="PF00153">
    <property type="entry name" value="Mito_carr"/>
    <property type="match status" value="3"/>
</dbReference>
<comment type="subcellular location">
    <subcellularLocation>
        <location evidence="1">Mitochondrion inner membrane</location>
        <topology evidence="1">Multi-pass membrane protein</topology>
    </subcellularLocation>
</comment>
<evidence type="ECO:0000256" key="3">
    <source>
        <dbReference type="ARBA" id="ARBA00022448"/>
    </source>
</evidence>
<comment type="similarity">
    <text evidence="2 11">Belongs to the mitochondrial carrier (TC 2.A.29) family.</text>
</comment>
<keyword evidence="5" id="KW-0677">Repeat</keyword>
<dbReference type="InParanoid" id="A0A151ZBF3"/>
<evidence type="ECO:0000256" key="10">
    <source>
        <dbReference type="PROSITE-ProRule" id="PRU00282"/>
    </source>
</evidence>
<dbReference type="STRING" id="361077.A0A151ZBF3"/>
<dbReference type="PANTHER" id="PTHR45760:SF2">
    <property type="entry name" value="FI19922P1-RELATED"/>
    <property type="match status" value="1"/>
</dbReference>
<dbReference type="InterPro" id="IPR018108">
    <property type="entry name" value="MCP_transmembrane"/>
</dbReference>